<evidence type="ECO:0000256" key="1">
    <source>
        <dbReference type="ARBA" id="ARBA00004117"/>
    </source>
</evidence>
<dbReference type="PANTHER" id="PTHR30435:SF1">
    <property type="entry name" value="FLAGELLAR HOOK PROTEIN FLGE"/>
    <property type="match status" value="1"/>
</dbReference>
<evidence type="ECO:0000256" key="5">
    <source>
        <dbReference type="RuleBase" id="RU362116"/>
    </source>
</evidence>
<sequence length="419" mass="43486">MAFQQGLSGLNSSSKALDVISNNVANANTVGFKAGRAEFSDVFAAALNGAGGGTQVGIGAAIGAVTQLFSQGNITTTNNPLDVAINGNGFFRMSASDGTIAYTRNGQFDVNKDGFIVNSQGYQLTGYAATNGVILTGGEPQRLQLDFSDVQPNQSSQMMLTMNFDSREPISPSFDPTNPAPLDRTNPTAGGYNFSTSATAYDTLGNAHTLTFFFQKTAAGTWDGFYQVDGTGDAIAIPAPGSPLQFDTAGTMTAGGQFDLTFPEFAGTGASATQTISFNLADSSQFGSAFGVNTLRQDGFASGRLTGITIGDDGVILGRYSNGQSRDLGQVVLANFQSPNGLLSLGGNLWAESPDSGQPIVGVPGSANLGLLNAGSIEEANVDLTAELVQLIVQQRAYQANAQSVRAQDQILQTLVNLR</sequence>
<keyword evidence="10" id="KW-0969">Cilium</keyword>
<accession>A0A1N7CAS9</accession>
<evidence type="ECO:0000313" key="11">
    <source>
        <dbReference type="Proteomes" id="UP000186819"/>
    </source>
</evidence>
<gene>
    <name evidence="10" type="ORF">SAMN05421829_12310</name>
</gene>
<evidence type="ECO:0000259" key="9">
    <source>
        <dbReference type="Pfam" id="PF22692"/>
    </source>
</evidence>
<feature type="domain" description="Flagellar hook protein FlgE/F/G-like D1" evidence="9">
    <location>
        <begin position="84"/>
        <end position="126"/>
    </location>
</feature>
<dbReference type="GO" id="GO:0009425">
    <property type="term" value="C:bacterial-type flagellum basal body"/>
    <property type="evidence" value="ECO:0007669"/>
    <property type="project" value="UniProtKB-SubCell"/>
</dbReference>
<comment type="subcellular location">
    <subcellularLocation>
        <location evidence="1 5">Bacterial flagellum basal body</location>
    </subcellularLocation>
</comment>
<dbReference type="Pfam" id="PF22692">
    <property type="entry name" value="LlgE_F_G_D1"/>
    <property type="match status" value="1"/>
</dbReference>
<dbReference type="Pfam" id="PF07559">
    <property type="entry name" value="FlgE_D2"/>
    <property type="match status" value="1"/>
</dbReference>
<dbReference type="InterPro" id="IPR053967">
    <property type="entry name" value="LlgE_F_G-like_D1"/>
</dbReference>
<feature type="domain" description="Flagellar basal-body/hook protein C-terminal" evidence="7">
    <location>
        <begin position="374"/>
        <end position="418"/>
    </location>
</feature>
<dbReference type="STRING" id="34027.SAMN05421829_12310"/>
<dbReference type="GO" id="GO:0009424">
    <property type="term" value="C:bacterial-type flagellum hook"/>
    <property type="evidence" value="ECO:0007669"/>
    <property type="project" value="TreeGrafter"/>
</dbReference>
<evidence type="ECO:0000259" key="8">
    <source>
        <dbReference type="Pfam" id="PF07559"/>
    </source>
</evidence>
<dbReference type="InterPro" id="IPR037925">
    <property type="entry name" value="FlgE/F/G-like"/>
</dbReference>
<dbReference type="GO" id="GO:0005829">
    <property type="term" value="C:cytosol"/>
    <property type="evidence" value="ECO:0007669"/>
    <property type="project" value="TreeGrafter"/>
</dbReference>
<feature type="domain" description="Flagellar hook protein FlgE D2" evidence="8">
    <location>
        <begin position="176"/>
        <end position="300"/>
    </location>
</feature>
<dbReference type="InterPro" id="IPR037058">
    <property type="entry name" value="Falgellar_hook_FlgE_sf"/>
</dbReference>
<dbReference type="Gene3D" id="2.60.98.20">
    <property type="entry name" value="Flagellar hook protein FlgE"/>
    <property type="match status" value="1"/>
</dbReference>
<dbReference type="PROSITE" id="PS00588">
    <property type="entry name" value="FLAGELLA_BB_ROD"/>
    <property type="match status" value="1"/>
</dbReference>
<dbReference type="InterPro" id="IPR020013">
    <property type="entry name" value="Flagellar_FlgE/F/G"/>
</dbReference>
<comment type="similarity">
    <text evidence="2 5">Belongs to the flagella basal body rod proteins family.</text>
</comment>
<evidence type="ECO:0000259" key="7">
    <source>
        <dbReference type="Pfam" id="PF06429"/>
    </source>
</evidence>
<dbReference type="InterPro" id="IPR010930">
    <property type="entry name" value="Flg_bb/hook_C_dom"/>
</dbReference>
<dbReference type="Pfam" id="PF06429">
    <property type="entry name" value="Flg_bbr_C"/>
    <property type="match status" value="1"/>
</dbReference>
<dbReference type="PANTHER" id="PTHR30435">
    <property type="entry name" value="FLAGELLAR PROTEIN"/>
    <property type="match status" value="1"/>
</dbReference>
<proteinExistence type="inferred from homology"/>
<dbReference type="NCBIfam" id="TIGR03506">
    <property type="entry name" value="FlgEFG_subfam"/>
    <property type="match status" value="1"/>
</dbReference>
<evidence type="ECO:0000256" key="3">
    <source>
        <dbReference type="ARBA" id="ARBA00019015"/>
    </source>
</evidence>
<dbReference type="InterPro" id="IPR019776">
    <property type="entry name" value="Flagellar_basal_body_rod_CS"/>
</dbReference>
<comment type="function">
    <text evidence="5">A flexible structure which links the flagellar filament to the drive apparatus in the basal body.</text>
</comment>
<dbReference type="Pfam" id="PF00460">
    <property type="entry name" value="Flg_bb_rod"/>
    <property type="match status" value="1"/>
</dbReference>
<evidence type="ECO:0000256" key="2">
    <source>
        <dbReference type="ARBA" id="ARBA00009677"/>
    </source>
</evidence>
<evidence type="ECO:0000259" key="6">
    <source>
        <dbReference type="Pfam" id="PF00460"/>
    </source>
</evidence>
<evidence type="ECO:0000313" key="10">
    <source>
        <dbReference type="EMBL" id="SIR60725.1"/>
    </source>
</evidence>
<dbReference type="SUPFAM" id="SSF117143">
    <property type="entry name" value="Flagellar hook protein flgE"/>
    <property type="match status" value="1"/>
</dbReference>
<protein>
    <recommendedName>
        <fullName evidence="3 5">Flagellar hook protein FlgE</fullName>
    </recommendedName>
</protein>
<reference evidence="11" key="1">
    <citation type="submission" date="2017-01" db="EMBL/GenBank/DDBJ databases">
        <authorList>
            <person name="Varghese N."/>
            <person name="Submissions S."/>
        </authorList>
    </citation>
    <scope>NUCLEOTIDE SEQUENCE [LARGE SCALE GENOMIC DNA]</scope>
    <source>
        <strain evidence="11">ATCC 51758</strain>
    </source>
</reference>
<keyword evidence="4 5" id="KW-0975">Bacterial flagellum</keyword>
<organism evidence="10 11">
    <name type="scientific">Aromatoleum tolulyticum</name>
    <dbReference type="NCBI Taxonomy" id="34027"/>
    <lineage>
        <taxon>Bacteria</taxon>
        <taxon>Pseudomonadati</taxon>
        <taxon>Pseudomonadota</taxon>
        <taxon>Betaproteobacteria</taxon>
        <taxon>Rhodocyclales</taxon>
        <taxon>Rhodocyclaceae</taxon>
        <taxon>Aromatoleum</taxon>
    </lineage>
</organism>
<dbReference type="EMBL" id="FTMD01000023">
    <property type="protein sequence ID" value="SIR60725.1"/>
    <property type="molecule type" value="Genomic_DNA"/>
</dbReference>
<dbReference type="AlphaFoldDB" id="A0A1N7CAS9"/>
<evidence type="ECO:0000256" key="4">
    <source>
        <dbReference type="ARBA" id="ARBA00023143"/>
    </source>
</evidence>
<dbReference type="GO" id="GO:0071978">
    <property type="term" value="P:bacterial-type flagellum-dependent swarming motility"/>
    <property type="evidence" value="ECO:0007669"/>
    <property type="project" value="TreeGrafter"/>
</dbReference>
<keyword evidence="10" id="KW-0282">Flagellum</keyword>
<name>A0A1N7CAS9_9RHOO</name>
<dbReference type="NCBIfam" id="NF004238">
    <property type="entry name" value="PRK05682.1-1"/>
    <property type="match status" value="1"/>
</dbReference>
<dbReference type="Proteomes" id="UP000186819">
    <property type="component" value="Unassembled WGS sequence"/>
</dbReference>
<feature type="domain" description="Flagellar basal body rod protein N-terminal" evidence="6">
    <location>
        <begin position="6"/>
        <end position="33"/>
    </location>
</feature>
<keyword evidence="11" id="KW-1185">Reference proteome</keyword>
<dbReference type="InterPro" id="IPR001444">
    <property type="entry name" value="Flag_bb_rod_N"/>
</dbReference>
<dbReference type="OrthoDB" id="8578401at2"/>
<dbReference type="InterPro" id="IPR011491">
    <property type="entry name" value="FlgE_D2"/>
</dbReference>
<dbReference type="RefSeq" id="WP_076604299.1">
    <property type="nucleotide sequence ID" value="NZ_FTMD01000023.1"/>
</dbReference>
<keyword evidence="10" id="KW-0966">Cell projection</keyword>